<dbReference type="EMBL" id="PVNK01000017">
    <property type="protein sequence ID" value="PRQ05267.1"/>
    <property type="molecule type" value="Genomic_DNA"/>
</dbReference>
<evidence type="ECO:0000256" key="2">
    <source>
        <dbReference type="SAM" id="SignalP"/>
    </source>
</evidence>
<protein>
    <submittedName>
        <fullName evidence="3">Uncharacterized protein</fullName>
    </submittedName>
</protein>
<feature type="compositionally biased region" description="Basic and acidic residues" evidence="1">
    <location>
        <begin position="64"/>
        <end position="73"/>
    </location>
</feature>
<evidence type="ECO:0000256" key="1">
    <source>
        <dbReference type="SAM" id="MobiDB-lite"/>
    </source>
</evidence>
<sequence length="254" mass="26324">MRPPHGHGHARLLTLAAFTLTLACAAQHEEANTMPSREAERAGDFEDRPAASEAVAAEPASEAEPERSLDDMERELALNAAKLRALGVALPSDGVVEDAGGEEASLGRADKRGDGSGPSGGGGAQGESAKPSSSGVQPGPKPTKKPRHSGGGRTAEKEAAPQVKNKDEDKGFAEPPSPEAAKATPLGPDPSEREQDVIGRCEQVCVLSQITCELNAQICELAGRHPDEDDYEAACERAAADCEVAQEACNECVG</sequence>
<feature type="region of interest" description="Disordered" evidence="1">
    <location>
        <begin position="29"/>
        <end position="73"/>
    </location>
</feature>
<dbReference type="PROSITE" id="PS51257">
    <property type="entry name" value="PROKAR_LIPOPROTEIN"/>
    <property type="match status" value="1"/>
</dbReference>
<name>A0A2S9YJI0_9BACT</name>
<keyword evidence="4" id="KW-1185">Reference proteome</keyword>
<accession>A0A2S9YJI0</accession>
<gene>
    <name evidence="3" type="ORF">ENSA5_03860</name>
</gene>
<keyword evidence="2" id="KW-0732">Signal</keyword>
<dbReference type="AlphaFoldDB" id="A0A2S9YJI0"/>
<feature type="compositionally biased region" description="Gly residues" evidence="1">
    <location>
        <begin position="115"/>
        <end position="125"/>
    </location>
</feature>
<evidence type="ECO:0000313" key="4">
    <source>
        <dbReference type="Proteomes" id="UP000237968"/>
    </source>
</evidence>
<feature type="region of interest" description="Disordered" evidence="1">
    <location>
        <begin position="89"/>
        <end position="196"/>
    </location>
</feature>
<feature type="compositionally biased region" description="Basic and acidic residues" evidence="1">
    <location>
        <begin position="29"/>
        <end position="50"/>
    </location>
</feature>
<comment type="caution">
    <text evidence="3">The sequence shown here is derived from an EMBL/GenBank/DDBJ whole genome shotgun (WGS) entry which is preliminary data.</text>
</comment>
<feature type="chain" id="PRO_5015461044" evidence="2">
    <location>
        <begin position="26"/>
        <end position="254"/>
    </location>
</feature>
<proteinExistence type="predicted"/>
<feature type="compositionally biased region" description="Low complexity" evidence="1">
    <location>
        <begin position="51"/>
        <end position="62"/>
    </location>
</feature>
<dbReference type="Proteomes" id="UP000237968">
    <property type="component" value="Unassembled WGS sequence"/>
</dbReference>
<evidence type="ECO:0000313" key="3">
    <source>
        <dbReference type="EMBL" id="PRQ05267.1"/>
    </source>
</evidence>
<feature type="signal peptide" evidence="2">
    <location>
        <begin position="1"/>
        <end position="25"/>
    </location>
</feature>
<dbReference type="RefSeq" id="WP_106389857.1">
    <property type="nucleotide sequence ID" value="NZ_PVNK01000017.1"/>
</dbReference>
<dbReference type="OrthoDB" id="9953150at2"/>
<organism evidence="3 4">
    <name type="scientific">Enhygromyxa salina</name>
    <dbReference type="NCBI Taxonomy" id="215803"/>
    <lineage>
        <taxon>Bacteria</taxon>
        <taxon>Pseudomonadati</taxon>
        <taxon>Myxococcota</taxon>
        <taxon>Polyangia</taxon>
        <taxon>Nannocystales</taxon>
        <taxon>Nannocystaceae</taxon>
        <taxon>Enhygromyxa</taxon>
    </lineage>
</organism>
<reference evidence="3 4" key="1">
    <citation type="submission" date="2018-03" db="EMBL/GenBank/DDBJ databases">
        <title>Draft Genome Sequences of the Obligatory Marine Myxobacteria Enhygromyxa salina SWB005.</title>
        <authorList>
            <person name="Poehlein A."/>
            <person name="Moghaddam J.A."/>
            <person name="Harms H."/>
            <person name="Alanjari M."/>
            <person name="Koenig G.M."/>
            <person name="Daniel R."/>
            <person name="Schaeberle T.F."/>
        </authorList>
    </citation>
    <scope>NUCLEOTIDE SEQUENCE [LARGE SCALE GENOMIC DNA]</scope>
    <source>
        <strain evidence="3 4">SWB005</strain>
    </source>
</reference>
<feature type="compositionally biased region" description="Basic and acidic residues" evidence="1">
    <location>
        <begin position="154"/>
        <end position="172"/>
    </location>
</feature>